<organism evidence="3">
    <name type="scientific">Tanacetum cinerariifolium</name>
    <name type="common">Dalmatian daisy</name>
    <name type="synonym">Chrysanthemum cinerariifolium</name>
    <dbReference type="NCBI Taxonomy" id="118510"/>
    <lineage>
        <taxon>Eukaryota</taxon>
        <taxon>Viridiplantae</taxon>
        <taxon>Streptophyta</taxon>
        <taxon>Embryophyta</taxon>
        <taxon>Tracheophyta</taxon>
        <taxon>Spermatophyta</taxon>
        <taxon>Magnoliopsida</taxon>
        <taxon>eudicotyledons</taxon>
        <taxon>Gunneridae</taxon>
        <taxon>Pentapetalae</taxon>
        <taxon>asterids</taxon>
        <taxon>campanulids</taxon>
        <taxon>Asterales</taxon>
        <taxon>Asteraceae</taxon>
        <taxon>Asteroideae</taxon>
        <taxon>Anthemideae</taxon>
        <taxon>Anthemidinae</taxon>
        <taxon>Tanacetum</taxon>
    </lineage>
</organism>
<comment type="caution">
    <text evidence="3">The sequence shown here is derived from an EMBL/GenBank/DDBJ whole genome shotgun (WGS) entry which is preliminary data.</text>
</comment>
<accession>A0A699IKX6</accession>
<name>A0A699IKX6_TANCI</name>
<dbReference type="PANTHER" id="PTHR48258">
    <property type="entry name" value="DUF4218 DOMAIN-CONTAINING PROTEIN-RELATED"/>
    <property type="match status" value="1"/>
</dbReference>
<feature type="non-terminal residue" evidence="3">
    <location>
        <position position="1"/>
    </location>
</feature>
<sequence>IGILIGLDGKTKDNENTRKDLEEMGIRHDLHLINSPDGKPYLPPACYTMSPVEKSNFLQLLKDLKVLDGYSTNISRGVSMKDHKISNLKSHDGHILMQDVLPIALRASVISRTQYRLVKAVTDYCFFFKGLCAKVLDLSELDNMEYQLVQTLCELEQIFPPSFFTVMVHLTIHLIYEAKLGGLVHYRWMYLVERYFEGVETPFNRPLRNDENVVRKEMCMFNSSGRKLGKVEILDLDGKSLAQAYRYVSLLQEENVDEEVLSFAIGSNIAAKQYKGFITNGYRFFTRRHEEFKKTQHSGGIVEVEGGYYYGKLTNIIELEYFYVHQNSSSSSSSSRSQSLQSQPTVHEPTLNQSSSSNSLLNQDHDLLSEDIKMTAKQVYKLKGGEKVLVHVNKDYQLIKNVGGLCSRFMTLFLKQPNLCPLDAKDWKECKESCAAMLIAELRWRFCIPQGESVDKVLSAMFSVKRRTVKY</sequence>
<feature type="domain" description="DUF4218" evidence="2">
    <location>
        <begin position="131"/>
        <end position="196"/>
    </location>
</feature>
<dbReference type="InterPro" id="IPR025452">
    <property type="entry name" value="DUF4218"/>
</dbReference>
<evidence type="ECO:0000259" key="2">
    <source>
        <dbReference type="Pfam" id="PF13960"/>
    </source>
</evidence>
<dbReference type="Pfam" id="PF13960">
    <property type="entry name" value="DUF4218"/>
    <property type="match status" value="1"/>
</dbReference>
<evidence type="ECO:0000313" key="3">
    <source>
        <dbReference type="EMBL" id="GEZ47530.1"/>
    </source>
</evidence>
<protein>
    <recommendedName>
        <fullName evidence="2">DUF4218 domain-containing protein</fullName>
    </recommendedName>
</protein>
<reference evidence="3" key="1">
    <citation type="journal article" date="2019" name="Sci. Rep.">
        <title>Draft genome of Tanacetum cinerariifolium, the natural source of mosquito coil.</title>
        <authorList>
            <person name="Yamashiro T."/>
            <person name="Shiraishi A."/>
            <person name="Satake H."/>
            <person name="Nakayama K."/>
        </authorList>
    </citation>
    <scope>NUCLEOTIDE SEQUENCE</scope>
</reference>
<dbReference type="AlphaFoldDB" id="A0A699IKX6"/>
<dbReference type="PANTHER" id="PTHR48258:SF15">
    <property type="entry name" value="OS02G0543900 PROTEIN"/>
    <property type="match status" value="1"/>
</dbReference>
<proteinExistence type="predicted"/>
<evidence type="ECO:0000256" key="1">
    <source>
        <dbReference type="SAM" id="MobiDB-lite"/>
    </source>
</evidence>
<gene>
    <name evidence="3" type="ORF">Tci_519503</name>
</gene>
<feature type="non-terminal residue" evidence="3">
    <location>
        <position position="471"/>
    </location>
</feature>
<feature type="region of interest" description="Disordered" evidence="1">
    <location>
        <begin position="333"/>
        <end position="358"/>
    </location>
</feature>
<dbReference type="EMBL" id="BKCJ010283392">
    <property type="protein sequence ID" value="GEZ47530.1"/>
    <property type="molecule type" value="Genomic_DNA"/>
</dbReference>
<feature type="compositionally biased region" description="Low complexity" evidence="1">
    <location>
        <begin position="333"/>
        <end position="343"/>
    </location>
</feature>